<evidence type="ECO:0008006" key="5">
    <source>
        <dbReference type="Google" id="ProtNLM"/>
    </source>
</evidence>
<reference evidence="3 4" key="1">
    <citation type="submission" date="2023-09" db="EMBL/GenBank/DDBJ databases">
        <title>Nesidiocoris tenuis whole genome shotgun sequence.</title>
        <authorList>
            <person name="Shibata T."/>
            <person name="Shimoda M."/>
            <person name="Kobayashi T."/>
            <person name="Uehara T."/>
        </authorList>
    </citation>
    <scope>NUCLEOTIDE SEQUENCE [LARGE SCALE GENOMIC DNA]</scope>
    <source>
        <strain evidence="3 4">Japan</strain>
    </source>
</reference>
<comment type="similarity">
    <text evidence="1">Belongs to the mTERF family.</text>
</comment>
<dbReference type="SMART" id="SM00733">
    <property type="entry name" value="Mterf"/>
    <property type="match status" value="3"/>
</dbReference>
<organism evidence="3 4">
    <name type="scientific">Nesidiocoris tenuis</name>
    <dbReference type="NCBI Taxonomy" id="355587"/>
    <lineage>
        <taxon>Eukaryota</taxon>
        <taxon>Metazoa</taxon>
        <taxon>Ecdysozoa</taxon>
        <taxon>Arthropoda</taxon>
        <taxon>Hexapoda</taxon>
        <taxon>Insecta</taxon>
        <taxon>Pterygota</taxon>
        <taxon>Neoptera</taxon>
        <taxon>Paraneoptera</taxon>
        <taxon>Hemiptera</taxon>
        <taxon>Heteroptera</taxon>
        <taxon>Panheteroptera</taxon>
        <taxon>Cimicomorpha</taxon>
        <taxon>Miridae</taxon>
        <taxon>Dicyphina</taxon>
        <taxon>Nesidiocoris</taxon>
    </lineage>
</organism>
<accession>A0ABN7ACD0</accession>
<evidence type="ECO:0000256" key="1">
    <source>
        <dbReference type="ARBA" id="ARBA00007692"/>
    </source>
</evidence>
<name>A0ABN7ACD0_9HEMI</name>
<dbReference type="InterPro" id="IPR003690">
    <property type="entry name" value="MTERF"/>
</dbReference>
<evidence type="ECO:0000313" key="3">
    <source>
        <dbReference type="EMBL" id="BES88485.1"/>
    </source>
</evidence>
<dbReference type="Pfam" id="PF02536">
    <property type="entry name" value="mTERF"/>
    <property type="match status" value="1"/>
</dbReference>
<protein>
    <recommendedName>
        <fullName evidence="5">Transcription termination factor, mitochondrial</fullName>
    </recommendedName>
</protein>
<dbReference type="Proteomes" id="UP001307889">
    <property type="component" value="Chromosome 1"/>
</dbReference>
<dbReference type="PANTHER" id="PTHR15437:SF6">
    <property type="entry name" value="TRANSCRIPTION TERMINATION FACTOR, MITOCHONDRIAL"/>
    <property type="match status" value="1"/>
</dbReference>
<sequence>MFRKRLWLSLTKVSEFPHIPHPLQARSLKTTQWKKYDESDVKNHVANIFLCSQKEANDLVDFARSEFENDRCGRIEILRSLRKKGLNIKHVWTCKSVLKLPNDTVQQRLAFCSEATLNNTSPPMVISVLRLKDEDFNVVRRLVYTNSAKVRDFSELFECSKVETCQYFIKHPFLLRSRITTLKAKCDLLVENGIPKEEILKDLWVLTYTKKRLEERLDDINQMNFDPKKPWMLRCLPEVLLRAFQNKQENEAALDPYPNRVTYLTNRLGISEDKVKTFAQKHPPVMRVQVSKMNEIIDYLMSEGYPAEKIVQTPRILCHSLVTIQVRMEKLKQRNYVPQTLSTLCKSKRSFEEFIRKVELYNETVDD</sequence>
<keyword evidence="2" id="KW-0809">Transit peptide</keyword>
<dbReference type="Gene3D" id="1.25.70.10">
    <property type="entry name" value="Transcription termination factor 3, mitochondrial"/>
    <property type="match status" value="1"/>
</dbReference>
<dbReference type="InterPro" id="IPR038538">
    <property type="entry name" value="MTERF_sf"/>
</dbReference>
<dbReference type="PANTHER" id="PTHR15437">
    <property type="entry name" value="TRANSCRIPTION TERMINATION FACTOR, MITOCHONDRIAL"/>
    <property type="match status" value="1"/>
</dbReference>
<evidence type="ECO:0000256" key="2">
    <source>
        <dbReference type="ARBA" id="ARBA00022946"/>
    </source>
</evidence>
<keyword evidence="4" id="KW-1185">Reference proteome</keyword>
<evidence type="ECO:0000313" key="4">
    <source>
        <dbReference type="Proteomes" id="UP001307889"/>
    </source>
</evidence>
<gene>
    <name evidence="3" type="ORF">NTJ_01291</name>
</gene>
<proteinExistence type="inferred from homology"/>
<dbReference type="EMBL" id="AP028909">
    <property type="protein sequence ID" value="BES88485.1"/>
    <property type="molecule type" value="Genomic_DNA"/>
</dbReference>